<dbReference type="Pfam" id="PF18646">
    <property type="entry name" value="DUF5632"/>
    <property type="match status" value="1"/>
</dbReference>
<feature type="compositionally biased region" description="Low complexity" evidence="1">
    <location>
        <begin position="306"/>
        <end position="324"/>
    </location>
</feature>
<feature type="region of interest" description="Disordered" evidence="1">
    <location>
        <begin position="363"/>
        <end position="382"/>
    </location>
</feature>
<dbReference type="Proteomes" id="UP000466931">
    <property type="component" value="Chromosome"/>
</dbReference>
<feature type="domain" description="DUF5631" evidence="2">
    <location>
        <begin position="619"/>
        <end position="714"/>
    </location>
</feature>
<dbReference type="InterPro" id="IPR040833">
    <property type="entry name" value="DUF5631"/>
</dbReference>
<proteinExistence type="predicted"/>
<name>A0A7I7Y227_9MYCO</name>
<gene>
    <name evidence="4" type="ORF">MCNF_43000</name>
</gene>
<evidence type="ECO:0000256" key="1">
    <source>
        <dbReference type="SAM" id="MobiDB-lite"/>
    </source>
</evidence>
<evidence type="ECO:0000259" key="3">
    <source>
        <dbReference type="Pfam" id="PF18646"/>
    </source>
</evidence>
<accession>A0A7I7Y227</accession>
<sequence length="718" mass="75113">MFDVPGGPWAKPIVGPHWPSEAAVTAAANSSRNRASNQTLLEDYGLQLGVTRTGVLGPLSGVTADATRSAFQNGETHSNDVSRRNGIKKAAYSSAASELEGLRSELRQVAADADKEISGIAQSKKPLPQKIAEITAAIEKHSEYAAHRASQRADSMLNSLREVLLTQGDQRTPEEFARANGIDIGKPPPQTQNDIRSFVEKNLADSSQLPRSPIRQDPLTDNVLAMSDKTDQVAQPMPSPTQDLTDSSLTRSGEYSNTVSNVAPAPDQLTTSALPAALPDATPITSPTAPTAPTIPTTGTTLPSANVSAPVAPSTPSIPTAPTTFGPQQFTDSFTRGMDMGTPLSTSTEALTQNVMDTAFHPTPPTQPDFAPSTSNYSPPTVPSSGHAIFDAPATSVEPAQATESSTLYAAPVAPVAAAPIAPAGPVVPSTTLPAYGADLRPPVAATPAPPPPLAAAPTSAPVNPSAGAGALNQQAVVRQQPTAATPPVTPTGLTEAAFATSAGAVAGATSAEAAKRTRLQDLLEAVARQEPKLRWAIGEREDGITVLVTDLASGWIPPHVEIPTGTTVLLPERRAASLGSLLPDTEIVESWSPGQFLPDAKDVEQVPMSIRSRDLPQVDDLNWELTQAANWRDGLPRLAHTLAKAGVAGTGILDTEAELLREHLHAQAQKVLATYPNADPQEIGNWQLLAAIDALIAGRKTTVNYHFAWFQALQGGR</sequence>
<evidence type="ECO:0000313" key="5">
    <source>
        <dbReference type="Proteomes" id="UP000466931"/>
    </source>
</evidence>
<reference evidence="4" key="2">
    <citation type="submission" date="2020-02" db="EMBL/GenBank/DDBJ databases">
        <authorList>
            <person name="Matsumoto Y."/>
            <person name="Motooka D."/>
            <person name="Nakamura S."/>
        </authorList>
    </citation>
    <scope>NUCLEOTIDE SEQUENCE</scope>
    <source>
        <strain evidence="4">JCM 13671</strain>
    </source>
</reference>
<feature type="domain" description="DUF5632" evidence="3">
    <location>
        <begin position="515"/>
        <end position="594"/>
    </location>
</feature>
<feature type="region of interest" description="Disordered" evidence="1">
    <location>
        <begin position="306"/>
        <end position="325"/>
    </location>
</feature>
<protein>
    <submittedName>
        <fullName evidence="4">Uncharacterized protein</fullName>
    </submittedName>
</protein>
<reference evidence="4" key="1">
    <citation type="journal article" date="2019" name="Emerg. Microbes Infect.">
        <title>Comprehensive subspecies identification of 175 nontuberculous mycobacteria species based on 7547 genomic profiles.</title>
        <authorList>
            <person name="Matsumoto Y."/>
            <person name="Kinjo T."/>
            <person name="Motooka D."/>
            <person name="Nabeya D."/>
            <person name="Jung N."/>
            <person name="Uechi K."/>
            <person name="Horii T."/>
            <person name="Iida T."/>
            <person name="Fujita J."/>
            <person name="Nakamura S."/>
        </authorList>
    </citation>
    <scope>NUCLEOTIDE SEQUENCE [LARGE SCALE GENOMIC DNA]</scope>
    <source>
        <strain evidence="4">JCM 13671</strain>
    </source>
</reference>
<dbReference type="AlphaFoldDB" id="A0A7I7Y227"/>
<dbReference type="Pfam" id="PF18645">
    <property type="entry name" value="DUF5631"/>
    <property type="match status" value="1"/>
</dbReference>
<feature type="compositionally biased region" description="Polar residues" evidence="1">
    <location>
        <begin position="240"/>
        <end position="261"/>
    </location>
</feature>
<dbReference type="InterPro" id="IPR040604">
    <property type="entry name" value="DUF5632"/>
</dbReference>
<feature type="region of interest" description="Disordered" evidence="1">
    <location>
        <begin position="444"/>
        <end position="468"/>
    </location>
</feature>
<dbReference type="EMBL" id="AP022612">
    <property type="protein sequence ID" value="BBZ35695.1"/>
    <property type="molecule type" value="Genomic_DNA"/>
</dbReference>
<evidence type="ECO:0000313" key="4">
    <source>
        <dbReference type="EMBL" id="BBZ35695.1"/>
    </source>
</evidence>
<evidence type="ECO:0000259" key="2">
    <source>
        <dbReference type="Pfam" id="PF18645"/>
    </source>
</evidence>
<keyword evidence="5" id="KW-1185">Reference proteome</keyword>
<organism evidence="4 5">
    <name type="scientific">Mycolicibacterium confluentis</name>
    <dbReference type="NCBI Taxonomy" id="28047"/>
    <lineage>
        <taxon>Bacteria</taxon>
        <taxon>Bacillati</taxon>
        <taxon>Actinomycetota</taxon>
        <taxon>Actinomycetes</taxon>
        <taxon>Mycobacteriales</taxon>
        <taxon>Mycobacteriaceae</taxon>
        <taxon>Mycolicibacterium</taxon>
    </lineage>
</organism>
<feature type="region of interest" description="Disordered" evidence="1">
    <location>
        <begin position="231"/>
        <end position="266"/>
    </location>
</feature>